<protein>
    <submittedName>
        <fullName evidence="2">Uncharacterized protein</fullName>
    </submittedName>
</protein>
<dbReference type="Proteomes" id="UP001501166">
    <property type="component" value="Unassembled WGS sequence"/>
</dbReference>
<feature type="transmembrane region" description="Helical" evidence="1">
    <location>
        <begin position="133"/>
        <end position="160"/>
    </location>
</feature>
<feature type="transmembrane region" description="Helical" evidence="1">
    <location>
        <begin position="200"/>
        <end position="222"/>
    </location>
</feature>
<feature type="transmembrane region" description="Helical" evidence="1">
    <location>
        <begin position="92"/>
        <end position="112"/>
    </location>
</feature>
<feature type="transmembrane region" description="Helical" evidence="1">
    <location>
        <begin position="504"/>
        <end position="527"/>
    </location>
</feature>
<dbReference type="RefSeq" id="WP_343754418.1">
    <property type="nucleotide sequence ID" value="NZ_BAAACW010000055.1"/>
</dbReference>
<dbReference type="EMBL" id="BAAACW010000055">
    <property type="protein sequence ID" value="GAA0358515.1"/>
    <property type="molecule type" value="Genomic_DNA"/>
</dbReference>
<evidence type="ECO:0000313" key="3">
    <source>
        <dbReference type="Proteomes" id="UP001501166"/>
    </source>
</evidence>
<feature type="transmembrane region" description="Helical" evidence="1">
    <location>
        <begin position="416"/>
        <end position="434"/>
    </location>
</feature>
<accession>A0ABN0XA93</accession>
<feature type="transmembrane region" description="Helical" evidence="1">
    <location>
        <begin position="234"/>
        <end position="251"/>
    </location>
</feature>
<keyword evidence="1" id="KW-1133">Transmembrane helix</keyword>
<keyword evidence="1" id="KW-0812">Transmembrane</keyword>
<feature type="transmembrane region" description="Helical" evidence="1">
    <location>
        <begin position="357"/>
        <end position="374"/>
    </location>
</feature>
<evidence type="ECO:0000256" key="1">
    <source>
        <dbReference type="SAM" id="Phobius"/>
    </source>
</evidence>
<keyword evidence="3" id="KW-1185">Reference proteome</keyword>
<feature type="transmembrane region" description="Helical" evidence="1">
    <location>
        <begin position="330"/>
        <end position="351"/>
    </location>
</feature>
<reference evidence="2 3" key="1">
    <citation type="journal article" date="2019" name="Int. J. Syst. Evol. Microbiol.">
        <title>The Global Catalogue of Microorganisms (GCM) 10K type strain sequencing project: providing services to taxonomists for standard genome sequencing and annotation.</title>
        <authorList>
            <consortium name="The Broad Institute Genomics Platform"/>
            <consortium name="The Broad Institute Genome Sequencing Center for Infectious Disease"/>
            <person name="Wu L."/>
            <person name="Ma J."/>
        </authorList>
    </citation>
    <scope>NUCLEOTIDE SEQUENCE [LARGE SCALE GENOMIC DNA]</scope>
    <source>
        <strain evidence="2 3">JCM 12662</strain>
    </source>
</reference>
<gene>
    <name evidence="2" type="ORF">GCM10008932_09030</name>
</gene>
<feature type="transmembrane region" description="Helical" evidence="1">
    <location>
        <begin position="480"/>
        <end position="498"/>
    </location>
</feature>
<name>A0ABN0XA93_9LACT</name>
<organism evidence="2 3">
    <name type="scientific">Alkalibacterium iburiense</name>
    <dbReference type="NCBI Taxonomy" id="290589"/>
    <lineage>
        <taxon>Bacteria</taxon>
        <taxon>Bacillati</taxon>
        <taxon>Bacillota</taxon>
        <taxon>Bacilli</taxon>
        <taxon>Lactobacillales</taxon>
        <taxon>Carnobacteriaceae</taxon>
        <taxon>Alkalibacterium</taxon>
    </lineage>
</organism>
<comment type="caution">
    <text evidence="2">The sequence shown here is derived from an EMBL/GenBank/DDBJ whole genome shotgun (WGS) entry which is preliminary data.</text>
</comment>
<keyword evidence="1" id="KW-0472">Membrane</keyword>
<proteinExistence type="predicted"/>
<feature type="transmembrane region" description="Helical" evidence="1">
    <location>
        <begin position="166"/>
        <end position="188"/>
    </location>
</feature>
<feature type="transmembrane region" description="Helical" evidence="1">
    <location>
        <begin position="50"/>
        <end position="80"/>
    </location>
</feature>
<evidence type="ECO:0000313" key="2">
    <source>
        <dbReference type="EMBL" id="GAA0358515.1"/>
    </source>
</evidence>
<sequence>MTALFLTIFNMQFRLNYNKAIYYFQKFPFLGKHIPDSLYKGTQAKKSLSILLLVFTVLQNLIKKILFFSFLYIISLVILFLSDRTSLTQPTIFISLLLFNVMVSGTASKTLFINTASQQDLVAIKLFRIPPKAYYLAQFMFEYIQYIVFNSLVGGVFFYLQDIPVWYAPLLFICVAGIRLFSQAAAIQFYKWGLNPKKEFWTWVMILASVISWSVSVVIIHFDLYLPVTLIPSVWFILFSALLCVLGVLGWKHGNVLNPIAYQALSFETLKTHMNAVETINATGVTMEETDYKGIRNKEALESKVGIDYLNAHFFERTRHHLKKHIRRRFLFTFFGVLTLLILYVVVGESIPDSQTFLYVISFISFIASQYFYYGEEFSKFCFYNLDRKLMKYRFYRNPDIVMESIKIRFIKALKLNTPVLLVLMSATTLLFVLSENIALWALLLTLGFQVLLMVFFSLNYLILYYLLQPYTESMKTKSPVYTTINFVFLSLFFVVIYSDVALLPVIIPILALFMIIYLPIGLLAVYKLAPTQFKLRL</sequence>
<feature type="transmembrane region" description="Helical" evidence="1">
    <location>
        <begin position="440"/>
        <end position="468"/>
    </location>
</feature>